<dbReference type="InterPro" id="IPR008928">
    <property type="entry name" value="6-hairpin_glycosidase_sf"/>
</dbReference>
<organism evidence="2 3">
    <name type="scientific">Cohnella fermenti</name>
    <dbReference type="NCBI Taxonomy" id="2565925"/>
    <lineage>
        <taxon>Bacteria</taxon>
        <taxon>Bacillati</taxon>
        <taxon>Bacillota</taxon>
        <taxon>Bacilli</taxon>
        <taxon>Bacillales</taxon>
        <taxon>Paenibacillaceae</taxon>
        <taxon>Cohnella</taxon>
    </lineage>
</organism>
<dbReference type="Pfam" id="PF07470">
    <property type="entry name" value="Glyco_hydro_88"/>
    <property type="match status" value="1"/>
</dbReference>
<evidence type="ECO:0000313" key="2">
    <source>
        <dbReference type="EMBL" id="THF74150.1"/>
    </source>
</evidence>
<keyword evidence="1 2" id="KW-0378">Hydrolase</keyword>
<name>A0A4S4BIE4_9BACL</name>
<dbReference type="GO" id="GO:0016787">
    <property type="term" value="F:hydrolase activity"/>
    <property type="evidence" value="ECO:0007669"/>
    <property type="project" value="UniProtKB-KW"/>
</dbReference>
<dbReference type="EMBL" id="SSOB01000044">
    <property type="protein sequence ID" value="THF74150.1"/>
    <property type="molecule type" value="Genomic_DNA"/>
</dbReference>
<dbReference type="RefSeq" id="WP_136372824.1">
    <property type="nucleotide sequence ID" value="NZ_SSOB01000044.1"/>
</dbReference>
<evidence type="ECO:0000256" key="1">
    <source>
        <dbReference type="ARBA" id="ARBA00022801"/>
    </source>
</evidence>
<dbReference type="InterPro" id="IPR052043">
    <property type="entry name" value="PolySaccharide_Degr_Enz"/>
</dbReference>
<dbReference type="Proteomes" id="UP000310636">
    <property type="component" value="Unassembled WGS sequence"/>
</dbReference>
<dbReference type="InterPro" id="IPR010905">
    <property type="entry name" value="Glyco_hydro_88"/>
</dbReference>
<evidence type="ECO:0000313" key="3">
    <source>
        <dbReference type="Proteomes" id="UP000310636"/>
    </source>
</evidence>
<proteinExistence type="predicted"/>
<sequence length="353" mass="39140">MNEREQWAEAAERIRAQMTANHAGNWGMDLNQWDWVPGVGLIALLEYGLEARHTDTLEQLKRWMERNWAKSAEAAVINAVAPCAIFPELYRQTGDERYRAETERMAAWLVGTAPRTREDAFEHTVTENVAFAEQVWADTVFMAVLFLARAAALLGRTDYAAEAQRQTLLHLRLLADEENGVLYHGWNCVAGNHMSAVRWARANAWIAVAVPMIVQETQALVPVPQELKERYIRLMDGLLCYQQEDGLWSTVLDRPDFYRETSGSAGIGCGLLKALEADLLPDEARCRLAAERALAAVLAQVGPDGSVGGVSGGTPVMEDEEAYGRIPVYPTLYGQGLALMLLAQRLKGAIADE</sequence>
<dbReference type="PANTHER" id="PTHR33886">
    <property type="entry name" value="UNSATURATED RHAMNOGALACTURONAN HYDROLASE (EUROFUNG)"/>
    <property type="match status" value="1"/>
</dbReference>
<gene>
    <name evidence="2" type="ORF">E6C55_26365</name>
</gene>
<dbReference type="PANTHER" id="PTHR33886:SF8">
    <property type="entry name" value="UNSATURATED RHAMNOGALACTURONAN HYDROLASE (EUROFUNG)"/>
    <property type="match status" value="1"/>
</dbReference>
<comment type="caution">
    <text evidence="2">The sequence shown here is derived from an EMBL/GenBank/DDBJ whole genome shotgun (WGS) entry which is preliminary data.</text>
</comment>
<dbReference type="InterPro" id="IPR012341">
    <property type="entry name" value="6hp_glycosidase-like_sf"/>
</dbReference>
<protein>
    <submittedName>
        <fullName evidence="2">Glycosyl hydrolase</fullName>
    </submittedName>
</protein>
<dbReference type="SUPFAM" id="SSF48208">
    <property type="entry name" value="Six-hairpin glycosidases"/>
    <property type="match status" value="1"/>
</dbReference>
<accession>A0A4S4BIE4</accession>
<reference evidence="2 3" key="1">
    <citation type="submission" date="2019-04" db="EMBL/GenBank/DDBJ databases">
        <title>Cohnella sp. nov. isolated from preserved vegetables.</title>
        <authorList>
            <person name="Lin S.-Y."/>
            <person name="Hung M.-H."/>
            <person name="Young C.-C."/>
        </authorList>
    </citation>
    <scope>NUCLEOTIDE SEQUENCE [LARGE SCALE GENOMIC DNA]</scope>
    <source>
        <strain evidence="2 3">CC-MHH1044</strain>
    </source>
</reference>
<keyword evidence="3" id="KW-1185">Reference proteome</keyword>
<dbReference type="Gene3D" id="1.50.10.10">
    <property type="match status" value="1"/>
</dbReference>
<dbReference type="GO" id="GO:0005975">
    <property type="term" value="P:carbohydrate metabolic process"/>
    <property type="evidence" value="ECO:0007669"/>
    <property type="project" value="InterPro"/>
</dbReference>
<dbReference type="AlphaFoldDB" id="A0A4S4BIE4"/>
<dbReference type="OrthoDB" id="9812931at2"/>